<keyword evidence="5" id="KW-1185">Reference proteome</keyword>
<dbReference type="Proteomes" id="UP000249340">
    <property type="component" value="Chromosome"/>
</dbReference>
<feature type="region of interest" description="Disordered" evidence="1">
    <location>
        <begin position="325"/>
        <end position="353"/>
    </location>
</feature>
<dbReference type="PANTHER" id="PTHR43377">
    <property type="entry name" value="BILIVERDIN REDUCTASE A"/>
    <property type="match status" value="1"/>
</dbReference>
<dbReference type="InterPro" id="IPR000683">
    <property type="entry name" value="Gfo/Idh/MocA-like_OxRdtase_N"/>
</dbReference>
<dbReference type="KEGG" id="stri:C7M71_007460"/>
<evidence type="ECO:0000259" key="3">
    <source>
        <dbReference type="Pfam" id="PF22725"/>
    </source>
</evidence>
<protein>
    <submittedName>
        <fullName evidence="4">Gfo/Idh/MocA family oxidoreductase</fullName>
    </submittedName>
</protein>
<dbReference type="OrthoDB" id="179913at2"/>
<accession>A0A345SUA0</accession>
<evidence type="ECO:0000259" key="2">
    <source>
        <dbReference type="Pfam" id="PF01408"/>
    </source>
</evidence>
<name>A0A345SUA0_9ACTN</name>
<dbReference type="AlphaFoldDB" id="A0A345SUA0"/>
<dbReference type="InterPro" id="IPR051450">
    <property type="entry name" value="Gfo/Idh/MocA_Oxidoreductases"/>
</dbReference>
<dbReference type="Pfam" id="PF01408">
    <property type="entry name" value="GFO_IDH_MocA"/>
    <property type="match status" value="1"/>
</dbReference>
<dbReference type="Gene3D" id="3.40.50.720">
    <property type="entry name" value="NAD(P)-binding Rossmann-like Domain"/>
    <property type="match status" value="1"/>
</dbReference>
<dbReference type="InterPro" id="IPR036291">
    <property type="entry name" value="NAD(P)-bd_dom_sf"/>
</dbReference>
<dbReference type="PANTHER" id="PTHR43377:SF6">
    <property type="entry name" value="GFO_IDH_MOCA-LIKE OXIDOREDUCTASE N-TERMINAL DOMAIN-CONTAINING PROTEIN"/>
    <property type="match status" value="1"/>
</dbReference>
<dbReference type="SUPFAM" id="SSF51735">
    <property type="entry name" value="NAD(P)-binding Rossmann-fold domains"/>
    <property type="match status" value="1"/>
</dbReference>
<evidence type="ECO:0000313" key="4">
    <source>
        <dbReference type="EMBL" id="AXI77305.1"/>
    </source>
</evidence>
<evidence type="ECO:0000256" key="1">
    <source>
        <dbReference type="SAM" id="MobiDB-lite"/>
    </source>
</evidence>
<organism evidence="4 5">
    <name type="scientific">Peterkaempfera bronchialis</name>
    <dbReference type="NCBI Taxonomy" id="2126346"/>
    <lineage>
        <taxon>Bacteria</taxon>
        <taxon>Bacillati</taxon>
        <taxon>Actinomycetota</taxon>
        <taxon>Actinomycetes</taxon>
        <taxon>Kitasatosporales</taxon>
        <taxon>Streptomycetaceae</taxon>
        <taxon>Peterkaempfera</taxon>
    </lineage>
</organism>
<feature type="domain" description="GFO/IDH/MocA-like oxidoreductase" evidence="3">
    <location>
        <begin position="147"/>
        <end position="238"/>
    </location>
</feature>
<dbReference type="EMBL" id="CP031264">
    <property type="protein sequence ID" value="AXI77305.1"/>
    <property type="molecule type" value="Genomic_DNA"/>
</dbReference>
<dbReference type="SUPFAM" id="SSF55347">
    <property type="entry name" value="Glyceraldehyde-3-phosphate dehydrogenase-like, C-terminal domain"/>
    <property type="match status" value="1"/>
</dbReference>
<dbReference type="GO" id="GO:0000166">
    <property type="term" value="F:nucleotide binding"/>
    <property type="evidence" value="ECO:0007669"/>
    <property type="project" value="InterPro"/>
</dbReference>
<dbReference type="Gene3D" id="3.30.360.10">
    <property type="entry name" value="Dihydrodipicolinate Reductase, domain 2"/>
    <property type="match status" value="1"/>
</dbReference>
<dbReference type="Pfam" id="PF22725">
    <property type="entry name" value="GFO_IDH_MocA_C3"/>
    <property type="match status" value="1"/>
</dbReference>
<reference evidence="5" key="1">
    <citation type="submission" date="2018-07" db="EMBL/GenBank/DDBJ databases">
        <title>Streptacidiphilus bronchialis DSM 106435 chromosome.</title>
        <authorList>
            <person name="Batra D."/>
            <person name="Gulvik C.A."/>
        </authorList>
    </citation>
    <scope>NUCLEOTIDE SEQUENCE [LARGE SCALE GENOMIC DNA]</scope>
    <source>
        <strain evidence="5">DSM 106435</strain>
    </source>
</reference>
<feature type="domain" description="Gfo/Idh/MocA-like oxidoreductase N-terminal" evidence="2">
    <location>
        <begin position="9"/>
        <end position="125"/>
    </location>
</feature>
<sequence>MQAAPPVGMALIGCGRWGVNHARTAATSGSVHFVGVVDPDQPQRFDAMARYGVRGWPTLSDALRDERVEAVVIASPAGTHVSLALEAMRAGRHVLVEKPAALSALDASAMSFEARRRGVQLSAGHTFLYSQPVRNIAAWLREAAPSRPWLIRSERLGGRRREDCDVLWNLAPHDVSILLHLVDEPVVHVAARGHIFPGGRHWDLAAVDLTFASGIRGEVYVGWRHAGAKRALRLLGEQWALRYRHGRADGDAVQLTGEAATAGAEQILHRGCGRSPSGALRQYAEPLRVQLEEFVSACRTGQPTLTGPSHLTAVTRVLHAAHRSASTGGASVRLDARRADEQDNDSTTANVGA</sequence>
<proteinExistence type="predicted"/>
<gene>
    <name evidence="4" type="ORF">C7M71_007460</name>
</gene>
<evidence type="ECO:0000313" key="5">
    <source>
        <dbReference type="Proteomes" id="UP000249340"/>
    </source>
</evidence>
<dbReference type="InterPro" id="IPR055170">
    <property type="entry name" value="GFO_IDH_MocA-like_dom"/>
</dbReference>